<dbReference type="Gramene" id="EOY12933">
    <property type="protein sequence ID" value="EOY12933"/>
    <property type="gene ID" value="TCM_031434"/>
</dbReference>
<dbReference type="InParanoid" id="A0A061F7S1"/>
<accession>A0A061F7S1</accession>
<organism evidence="2 3">
    <name type="scientific">Theobroma cacao</name>
    <name type="common">Cacao</name>
    <name type="synonym">Cocoa</name>
    <dbReference type="NCBI Taxonomy" id="3641"/>
    <lineage>
        <taxon>Eukaryota</taxon>
        <taxon>Viridiplantae</taxon>
        <taxon>Streptophyta</taxon>
        <taxon>Embryophyta</taxon>
        <taxon>Tracheophyta</taxon>
        <taxon>Spermatophyta</taxon>
        <taxon>Magnoliopsida</taxon>
        <taxon>eudicotyledons</taxon>
        <taxon>Gunneridae</taxon>
        <taxon>Pentapetalae</taxon>
        <taxon>rosids</taxon>
        <taxon>malvids</taxon>
        <taxon>Malvales</taxon>
        <taxon>Malvaceae</taxon>
        <taxon>Byttnerioideae</taxon>
        <taxon>Theobroma</taxon>
    </lineage>
</organism>
<dbReference type="Pfam" id="PF08268">
    <property type="entry name" value="FBA_3"/>
    <property type="match status" value="1"/>
</dbReference>
<name>A0A061F7S1_THECC</name>
<proteinExistence type="predicted"/>
<dbReference type="Proteomes" id="UP000026915">
    <property type="component" value="Chromosome 7"/>
</dbReference>
<dbReference type="InterPro" id="IPR013187">
    <property type="entry name" value="F-box-assoc_dom_typ3"/>
</dbReference>
<dbReference type="EMBL" id="CM001885">
    <property type="protein sequence ID" value="EOY12933.1"/>
    <property type="molecule type" value="Genomic_DNA"/>
</dbReference>
<sequence>MLDSWIDLTSDKFEALPPPSDAKERRDFTLLVIGGCLGLAQNLTGGSIEMWKSEKDNTKQSWIKSMTIMNLKILPYPHSLVPICIMKKGEVLIAYSEYVRVFVMVGKPRKYQLYDSDKGTFRRLKVGGKRHRVVTHMESLISPNSDGL</sequence>
<evidence type="ECO:0000259" key="1">
    <source>
        <dbReference type="Pfam" id="PF08268"/>
    </source>
</evidence>
<dbReference type="HOGENOM" id="CLU_1762087_0_0_1"/>
<evidence type="ECO:0000313" key="3">
    <source>
        <dbReference type="Proteomes" id="UP000026915"/>
    </source>
</evidence>
<reference evidence="2" key="1">
    <citation type="journal article" date="2013" name="Genome Biol.">
        <title>The genome sequence of the most widely cultivated cacao type and its use to identify candidate genes regulating pod color.</title>
        <authorList>
            <person name="Motamayor J.C."/>
            <person name="Mockaitis K."/>
            <person name="Schmutz J."/>
            <person name="Haiminen N."/>
            <person name="Iii D.L."/>
            <person name="Cornejo O."/>
            <person name="Findley S.D."/>
            <person name="Zheng P."/>
            <person name="Utro F."/>
            <person name="Royaert S."/>
            <person name="Saski C."/>
            <person name="Jenkins J."/>
            <person name="Podicheti R."/>
            <person name="Zhao M."/>
            <person name="Scheffler B.E."/>
            <person name="Stack J.C."/>
            <person name="Feltus F.A."/>
            <person name="Mustiga G.M."/>
            <person name="Amores F."/>
            <person name="Phillips W."/>
            <person name="Marelli J.P."/>
            <person name="May G.D."/>
            <person name="Shapiro H."/>
            <person name="Ma J."/>
            <person name="Bustamante C.D."/>
            <person name="Schnell R.J."/>
            <person name="Main D."/>
            <person name="Gilbert D."/>
            <person name="Parida L."/>
            <person name="Kuhn D.N."/>
        </authorList>
    </citation>
    <scope>NUCLEOTIDE SEQUENCE [LARGE SCALE GENOMIC DNA]</scope>
</reference>
<dbReference type="AlphaFoldDB" id="A0A061F7S1"/>
<feature type="domain" description="F-box associated beta-propeller type 3" evidence="1">
    <location>
        <begin position="7"/>
        <end position="133"/>
    </location>
</feature>
<protein>
    <recommendedName>
        <fullName evidence="1">F-box associated beta-propeller type 3 domain-containing protein</fullName>
    </recommendedName>
</protein>
<evidence type="ECO:0000313" key="2">
    <source>
        <dbReference type="EMBL" id="EOY12933.1"/>
    </source>
</evidence>
<keyword evidence="3" id="KW-1185">Reference proteome</keyword>
<gene>
    <name evidence="2" type="ORF">TCM_031434</name>
</gene>